<protein>
    <submittedName>
        <fullName evidence="2">ATP-binding protein</fullName>
    </submittedName>
</protein>
<dbReference type="EMBL" id="JAAMFM010000024">
    <property type="protein sequence ID" value="NVM96072.1"/>
    <property type="molecule type" value="Genomic_DNA"/>
</dbReference>
<feature type="region of interest" description="Disordered" evidence="1">
    <location>
        <begin position="366"/>
        <end position="403"/>
    </location>
</feature>
<dbReference type="GO" id="GO:0005524">
    <property type="term" value="F:ATP binding"/>
    <property type="evidence" value="ECO:0007669"/>
    <property type="project" value="UniProtKB-KW"/>
</dbReference>
<organism evidence="2 3">
    <name type="scientific">Arthrobacter wenxiniae</name>
    <dbReference type="NCBI Taxonomy" id="2713570"/>
    <lineage>
        <taxon>Bacteria</taxon>
        <taxon>Bacillati</taxon>
        <taxon>Actinomycetota</taxon>
        <taxon>Actinomycetes</taxon>
        <taxon>Micrococcales</taxon>
        <taxon>Micrococcaceae</taxon>
        <taxon>Arthrobacter</taxon>
    </lineage>
</organism>
<evidence type="ECO:0000313" key="3">
    <source>
        <dbReference type="Proteomes" id="UP000543556"/>
    </source>
</evidence>
<proteinExistence type="predicted"/>
<dbReference type="AlphaFoldDB" id="A0A7Y7IIW0"/>
<dbReference type="Proteomes" id="UP000543556">
    <property type="component" value="Unassembled WGS sequence"/>
</dbReference>
<accession>A0A7Y7IIW0</accession>
<dbReference type="RefSeq" id="WP_176635795.1">
    <property type="nucleotide sequence ID" value="NZ_JAAMFM010000024.1"/>
</dbReference>
<dbReference type="SUPFAM" id="SSF52540">
    <property type="entry name" value="P-loop containing nucleoside triphosphate hydrolases"/>
    <property type="match status" value="1"/>
</dbReference>
<keyword evidence="2" id="KW-0547">Nucleotide-binding</keyword>
<feature type="compositionally biased region" description="Low complexity" evidence="1">
    <location>
        <begin position="366"/>
        <end position="382"/>
    </location>
</feature>
<keyword evidence="2" id="KW-0067">ATP-binding</keyword>
<evidence type="ECO:0000313" key="2">
    <source>
        <dbReference type="EMBL" id="NVM96072.1"/>
    </source>
</evidence>
<dbReference type="Gene3D" id="3.40.50.300">
    <property type="entry name" value="P-loop containing nucleotide triphosphate hydrolases"/>
    <property type="match status" value="1"/>
</dbReference>
<dbReference type="InterPro" id="IPR027417">
    <property type="entry name" value="P-loop_NTPase"/>
</dbReference>
<name>A0A7Y7IIW0_9MICC</name>
<sequence>MATINSFPGSPFQRALAAGIEANVPTAVIGEPGQGKTATMESATSGWGRHCETVIGSNREATDFLGVMIEDKGAIKYSSFQWVKNLNNAAKGLLLLDEFNTSAPSTMKGMLRVVQEGYVGDTKLNDTVSIVALMNPIETAVDAYDLPAPMANRMMHLKWVFDTSNWLENVGTGFQNTKPLPLSEMLAADPLSRKAAVSAAVTTFLKVNSKFLTPPVPTDPVKAGGAWPSPRSWTNVINVLSRLDRYDEESAFLVVEGLVGEGAATEYFKWLAAADLHDPAEVIDGTVLVDWKNERADRLFALVQGVTTRPRSLTGPCWWTGRTNGPTACSPSSRVSRRWAFPVAVSCGARLPSSWPSAPRAASRMWLSPPRRSSRTTCPTTSGACHSASPTPSWNCSATPSTR</sequence>
<keyword evidence="3" id="KW-1185">Reference proteome</keyword>
<evidence type="ECO:0000256" key="1">
    <source>
        <dbReference type="SAM" id="MobiDB-lite"/>
    </source>
</evidence>
<reference evidence="2 3" key="1">
    <citation type="submission" date="2020-02" db="EMBL/GenBank/DDBJ databases">
        <title>Genome sequence of strain AETb3-4.</title>
        <authorList>
            <person name="Gao J."/>
            <person name="Zhang X."/>
        </authorList>
    </citation>
    <scope>NUCLEOTIDE SEQUENCE [LARGE SCALE GENOMIC DNA]</scope>
    <source>
        <strain evidence="2 3">AETb3-4</strain>
    </source>
</reference>
<comment type="caution">
    <text evidence="2">The sequence shown here is derived from an EMBL/GenBank/DDBJ whole genome shotgun (WGS) entry which is preliminary data.</text>
</comment>
<feature type="compositionally biased region" description="Polar residues" evidence="1">
    <location>
        <begin position="388"/>
        <end position="403"/>
    </location>
</feature>
<gene>
    <name evidence="2" type="ORF">G6034_14400</name>
</gene>